<sequence length="102" mass="12135">MALTRKVDWIPEFFTLQADRIKQILPARGCRELWLQGEIFLFLGDQRVVTNASQKKYDLYKEDYFVMEIKLLGGNYQRKVVSSLAHDFEKLYRHTGTEQKYV</sequence>
<gene>
    <name evidence="1" type="ORF">SAMN04488052_11714</name>
</gene>
<protein>
    <submittedName>
        <fullName evidence="1">Uncharacterized protein</fullName>
    </submittedName>
</protein>
<evidence type="ECO:0000313" key="1">
    <source>
        <dbReference type="EMBL" id="SEP19563.1"/>
    </source>
</evidence>
<name>A0A1H8VWA6_9GAMM</name>
<dbReference type="Proteomes" id="UP000199657">
    <property type="component" value="Unassembled WGS sequence"/>
</dbReference>
<accession>A0A1H8VWA6</accession>
<keyword evidence="2" id="KW-1185">Reference proteome</keyword>
<evidence type="ECO:0000313" key="2">
    <source>
        <dbReference type="Proteomes" id="UP000199657"/>
    </source>
</evidence>
<organism evidence="1 2">
    <name type="scientific">Aquisalimonas asiatica</name>
    <dbReference type="NCBI Taxonomy" id="406100"/>
    <lineage>
        <taxon>Bacteria</taxon>
        <taxon>Pseudomonadati</taxon>
        <taxon>Pseudomonadota</taxon>
        <taxon>Gammaproteobacteria</taxon>
        <taxon>Chromatiales</taxon>
        <taxon>Ectothiorhodospiraceae</taxon>
        <taxon>Aquisalimonas</taxon>
    </lineage>
</organism>
<dbReference type="EMBL" id="FOEG01000017">
    <property type="protein sequence ID" value="SEP19563.1"/>
    <property type="molecule type" value="Genomic_DNA"/>
</dbReference>
<dbReference type="RefSeq" id="WP_216110956.1">
    <property type="nucleotide sequence ID" value="NZ_FOEG01000017.1"/>
</dbReference>
<proteinExistence type="predicted"/>
<feature type="non-terminal residue" evidence="1">
    <location>
        <position position="102"/>
    </location>
</feature>
<dbReference type="AlphaFoldDB" id="A0A1H8VWA6"/>
<reference evidence="1 2" key="1">
    <citation type="submission" date="2016-10" db="EMBL/GenBank/DDBJ databases">
        <authorList>
            <person name="de Groot N.N."/>
        </authorList>
    </citation>
    <scope>NUCLEOTIDE SEQUENCE [LARGE SCALE GENOMIC DNA]</scope>
    <source>
        <strain evidence="1 2">CGMCC 1.6291</strain>
    </source>
</reference>